<reference evidence="1 2" key="1">
    <citation type="submission" date="2021-06" db="EMBL/GenBank/DDBJ databases">
        <authorList>
            <person name="Sun Q."/>
            <person name="Li D."/>
        </authorList>
    </citation>
    <scope>NUCLEOTIDE SEQUENCE [LARGE SCALE GENOMIC DNA]</scope>
    <source>
        <strain evidence="1 2">MSJ-11</strain>
    </source>
</reference>
<proteinExistence type="predicted"/>
<dbReference type="Proteomes" id="UP000726170">
    <property type="component" value="Unassembled WGS sequence"/>
</dbReference>
<dbReference type="EMBL" id="JAHLQF010000004">
    <property type="protein sequence ID" value="MBU5485986.1"/>
    <property type="molecule type" value="Genomic_DNA"/>
</dbReference>
<gene>
    <name evidence="1" type="ORF">KQI86_16820</name>
</gene>
<keyword evidence="2" id="KW-1185">Reference proteome</keyword>
<evidence type="ECO:0000313" key="1">
    <source>
        <dbReference type="EMBL" id="MBU5485986.1"/>
    </source>
</evidence>
<comment type="caution">
    <text evidence="1">The sequence shown here is derived from an EMBL/GenBank/DDBJ whole genome shotgun (WGS) entry which is preliminary data.</text>
</comment>
<name>A0ABS6EL86_9CLOT</name>
<organism evidence="1 2">
    <name type="scientific">Clostridium mobile</name>
    <dbReference type="NCBI Taxonomy" id="2841512"/>
    <lineage>
        <taxon>Bacteria</taxon>
        <taxon>Bacillati</taxon>
        <taxon>Bacillota</taxon>
        <taxon>Clostridia</taxon>
        <taxon>Eubacteriales</taxon>
        <taxon>Clostridiaceae</taxon>
        <taxon>Clostridium</taxon>
    </lineage>
</organism>
<accession>A0ABS6EL86</accession>
<protein>
    <recommendedName>
        <fullName evidence="3">DUF2726 domain-containing protein</fullName>
    </recommendedName>
</protein>
<dbReference type="RefSeq" id="WP_216440582.1">
    <property type="nucleotide sequence ID" value="NZ_JAHLQF010000004.1"/>
</dbReference>
<evidence type="ECO:0008006" key="3">
    <source>
        <dbReference type="Google" id="ProtNLM"/>
    </source>
</evidence>
<evidence type="ECO:0000313" key="2">
    <source>
        <dbReference type="Proteomes" id="UP000726170"/>
    </source>
</evidence>
<sequence>MDILSISSKELKSYRDFDNINTEVDNLNILKYNFKYSYDKEYFNNIVEENIKTIKSELFIDSKEIIEEIIQVIPILNSTPTKEINPNFQYLDDNIKNKIVSYIYWKYKNENSSEKANIQNLKRLLGLKKGKEEYIIPVKYRIKCPKCDGDGIIYIYNYELDCTKYECLTCSHKEERDSYDYNYGILLKCCCKNCMDIKERLYHAIKFNLKNLVDEIKCRFIDEYFKLEDSTTPSIQRMKDDFKAYSSILTKDEDEILSFNPKTINEVVKIIKQIKIRDSKYSRRNIALQEFLEHGVIYHTKSKLNENQISAILNEIIINKFLSFRINNNNKLDINDKIKFLNELYDYLERASFDDFYKIYKGEISFKIGDIYIDYENIICCHRYLNIELNNNYFIEDFVMNTYYTKKEIINSSNELLIKNKIIKSIFKSRAEITRNIISRNTNDGRFVLPNYEMNKLINLECIKQLLSEKEYKYLKGCEVDFFICDMEGYILKAIEVQKGEHHNESEWIWKDNCKKKVFRILGIEFEEYY</sequence>